<keyword evidence="2" id="KW-0472">Membrane</keyword>
<reference evidence="3 4" key="2">
    <citation type="journal article" date="2011" name="Stand. Genomic Sci.">
        <title>Complete genome sequence of Tsukamurella paurometabola type strain (no. 33).</title>
        <authorList>
            <person name="Munk A.C."/>
            <person name="Lapidus A."/>
            <person name="Lucas S."/>
            <person name="Nolan M."/>
            <person name="Tice H."/>
            <person name="Cheng J.F."/>
            <person name="Del Rio T.G."/>
            <person name="Goodwin L."/>
            <person name="Pitluck S."/>
            <person name="Liolios K."/>
            <person name="Huntemann M."/>
            <person name="Ivanova N."/>
            <person name="Mavromatis K."/>
            <person name="Mikhailova N."/>
            <person name="Pati A."/>
            <person name="Chen A."/>
            <person name="Palaniappan K."/>
            <person name="Tapia R."/>
            <person name="Han C."/>
            <person name="Land M."/>
            <person name="Hauser L."/>
            <person name="Chang Y.J."/>
            <person name="Jeffries C.D."/>
            <person name="Brettin T."/>
            <person name="Yasawong M."/>
            <person name="Brambilla E.M."/>
            <person name="Rohde M."/>
            <person name="Sikorski J."/>
            <person name="Goker M."/>
            <person name="Detter J.C."/>
            <person name="Woyke T."/>
            <person name="Bristow J."/>
            <person name="Eisen J.A."/>
            <person name="Markowitz V."/>
            <person name="Hugenholtz P."/>
            <person name="Kyrpides N.C."/>
            <person name="Klenk H.P."/>
        </authorList>
    </citation>
    <scope>NUCLEOTIDE SEQUENCE [LARGE SCALE GENOMIC DNA]</scope>
    <source>
        <strain evidence="4">ATCC 8368 / DSM 20162 / CCUG 35730 / CIP 100753 / JCM 10117 / KCTC 9821 / NBRC 16120 / NCIMB 702349 / NCTC 13040</strain>
    </source>
</reference>
<evidence type="ECO:0000313" key="4">
    <source>
        <dbReference type="Proteomes" id="UP000001213"/>
    </source>
</evidence>
<dbReference type="AlphaFoldDB" id="D5UX03"/>
<feature type="region of interest" description="Disordered" evidence="1">
    <location>
        <begin position="1"/>
        <end position="47"/>
    </location>
</feature>
<keyword evidence="2" id="KW-1133">Transmembrane helix</keyword>
<organism evidence="3 4">
    <name type="scientific">Tsukamurella paurometabola (strain ATCC 8368 / DSM 20162 / CCUG 35730 / CIP 100753 / JCM 10117 / KCTC 9821 / NBRC 16120 / NCIMB 702349 / NCTC 13040)</name>
    <name type="common">Corynebacterium paurometabolum</name>
    <dbReference type="NCBI Taxonomy" id="521096"/>
    <lineage>
        <taxon>Bacteria</taxon>
        <taxon>Bacillati</taxon>
        <taxon>Actinomycetota</taxon>
        <taxon>Actinomycetes</taxon>
        <taxon>Mycobacteriales</taxon>
        <taxon>Tsukamurellaceae</taxon>
        <taxon>Tsukamurella</taxon>
    </lineage>
</organism>
<evidence type="ECO:0008006" key="5">
    <source>
        <dbReference type="Google" id="ProtNLM"/>
    </source>
</evidence>
<evidence type="ECO:0000256" key="2">
    <source>
        <dbReference type="SAM" id="Phobius"/>
    </source>
</evidence>
<keyword evidence="4" id="KW-1185">Reference proteome</keyword>
<dbReference type="HOGENOM" id="CLU_1440490_0_0_11"/>
<reference evidence="4" key="1">
    <citation type="submission" date="2010-03" db="EMBL/GenBank/DDBJ databases">
        <title>The complete chromosome of Tsukamurella paurometabola DSM 20162.</title>
        <authorList>
            <consortium name="US DOE Joint Genome Institute (JGI-PGF)"/>
            <person name="Lucas S."/>
            <person name="Copeland A."/>
            <person name="Lapidus A."/>
            <person name="Glavina del Rio T."/>
            <person name="Dalin E."/>
            <person name="Tice H."/>
            <person name="Bruce D."/>
            <person name="Goodwin L."/>
            <person name="Pitluck S."/>
            <person name="Kyrpides N."/>
            <person name="Mavromatis K."/>
            <person name="Ivanova N."/>
            <person name="Mikhailova N."/>
            <person name="Munk A.C."/>
            <person name="Brettin T."/>
            <person name="Detter J.C."/>
            <person name="Tapia R."/>
            <person name="Han C."/>
            <person name="Larimer F."/>
            <person name="Land M."/>
            <person name="Hauser L."/>
            <person name="Markowitz V."/>
            <person name="Cheng J.-F."/>
            <person name="Hugenholtz P."/>
            <person name="Woyke T."/>
            <person name="Wu D."/>
            <person name="Jando M."/>
            <person name="Brambilla E."/>
            <person name="Klenk H.-P."/>
            <person name="Eisen J.A."/>
        </authorList>
    </citation>
    <scope>NUCLEOTIDE SEQUENCE [LARGE SCALE GENOMIC DNA]</scope>
    <source>
        <strain evidence="4">ATCC 8368 / DSM 20162 / CCUG 35730 / CIP 100753 / JCM 10117 / KCTC 9821 / NBRC 16120 / NCIMB 702349 / NCTC 13040</strain>
    </source>
</reference>
<evidence type="ECO:0000313" key="3">
    <source>
        <dbReference type="EMBL" id="ADG80022.1"/>
    </source>
</evidence>
<sequence>MSDPNQYGGGPQQPYGQNPYGQQPYGQQPYGAPQGGPPNYGYQQPYAQPGYPGYPQPGYPQAAGQPVPMARPTTVLAAAIVLIVIGGILALLQVITLIAGPADSTTPGLDASTATAIVVVAGIIGLVISIGGIASGVLLLLKRSKAVAILATVASALMLLTCWGVIATIAVPILLWAPAASKAWFANT</sequence>
<dbReference type="STRING" id="521096.Tpau_3438"/>
<proteinExistence type="predicted"/>
<feature type="transmembrane region" description="Helical" evidence="2">
    <location>
        <begin position="148"/>
        <end position="177"/>
    </location>
</feature>
<name>D5UX03_TSUPD</name>
<dbReference type="EMBL" id="CP001966">
    <property type="protein sequence ID" value="ADG80022.1"/>
    <property type="molecule type" value="Genomic_DNA"/>
</dbReference>
<keyword evidence="2" id="KW-0812">Transmembrane</keyword>
<feature type="transmembrane region" description="Helical" evidence="2">
    <location>
        <begin position="75"/>
        <end position="102"/>
    </location>
</feature>
<protein>
    <recommendedName>
        <fullName evidence="5">DUF4064 domain-containing protein</fullName>
    </recommendedName>
</protein>
<gene>
    <name evidence="3" type="ordered locus">Tpau_3438</name>
</gene>
<accession>D5UX03</accession>
<dbReference type="RefSeq" id="WP_013128020.1">
    <property type="nucleotide sequence ID" value="NC_014158.1"/>
</dbReference>
<dbReference type="Proteomes" id="UP000001213">
    <property type="component" value="Chromosome"/>
</dbReference>
<evidence type="ECO:0000256" key="1">
    <source>
        <dbReference type="SAM" id="MobiDB-lite"/>
    </source>
</evidence>
<feature type="transmembrane region" description="Helical" evidence="2">
    <location>
        <begin position="114"/>
        <end position="141"/>
    </location>
</feature>
<dbReference type="KEGG" id="tpr:Tpau_3438"/>